<dbReference type="EMBL" id="UINC01138708">
    <property type="protein sequence ID" value="SVD24821.1"/>
    <property type="molecule type" value="Genomic_DNA"/>
</dbReference>
<name>A0A382TTH3_9ZZZZ</name>
<accession>A0A382TTH3</accession>
<gene>
    <name evidence="1" type="ORF">METZ01_LOCUS377675</name>
</gene>
<dbReference type="AlphaFoldDB" id="A0A382TTH3"/>
<proteinExistence type="predicted"/>
<evidence type="ECO:0000313" key="1">
    <source>
        <dbReference type="EMBL" id="SVD24821.1"/>
    </source>
</evidence>
<organism evidence="1">
    <name type="scientific">marine metagenome</name>
    <dbReference type="NCBI Taxonomy" id="408172"/>
    <lineage>
        <taxon>unclassified sequences</taxon>
        <taxon>metagenomes</taxon>
        <taxon>ecological metagenomes</taxon>
    </lineage>
</organism>
<feature type="non-terminal residue" evidence="1">
    <location>
        <position position="130"/>
    </location>
</feature>
<protein>
    <submittedName>
        <fullName evidence="1">Uncharacterized protein</fullName>
    </submittedName>
</protein>
<sequence length="130" mass="14070">MAVERPVLEGFGDVFRVNVVRSSEVGDRAADFQNPVVRAGAQVQFVHRHSQQVLRLVGELAMLLDVAGLHAGVAGDVVVSAEALLLKLPGGNDAFTDARRRFSVAIGRDFLKLYLGHLDVQIDPVEQRAA</sequence>
<reference evidence="1" key="1">
    <citation type="submission" date="2018-05" db="EMBL/GenBank/DDBJ databases">
        <authorList>
            <person name="Lanie J.A."/>
            <person name="Ng W.-L."/>
            <person name="Kazmierczak K.M."/>
            <person name="Andrzejewski T.M."/>
            <person name="Davidsen T.M."/>
            <person name="Wayne K.J."/>
            <person name="Tettelin H."/>
            <person name="Glass J.I."/>
            <person name="Rusch D."/>
            <person name="Podicherti R."/>
            <person name="Tsui H.-C.T."/>
            <person name="Winkler M.E."/>
        </authorList>
    </citation>
    <scope>NUCLEOTIDE SEQUENCE</scope>
</reference>